<dbReference type="InterPro" id="IPR021317">
    <property type="entry name" value="DUF2917"/>
</dbReference>
<dbReference type="AlphaFoldDB" id="A0A8B4S1J5"/>
<keyword evidence="3" id="KW-1185">Reference proteome</keyword>
<sequence>MSLQAAASVQTMHLSAGQSLWLQTQSGIVWLTCEGQPRDYFVRAGESLHFDGPARLHLGTQGSQPATLRWSNSCERPSAAPASPAMPATATA</sequence>
<accession>A0A8B4S1J5</accession>
<feature type="region of interest" description="Disordered" evidence="1">
    <location>
        <begin position="60"/>
        <end position="92"/>
    </location>
</feature>
<name>A0A8B4S1J5_COMTE</name>
<reference evidence="2 3" key="1">
    <citation type="submission" date="2018-06" db="EMBL/GenBank/DDBJ databases">
        <authorList>
            <consortium name="Pathogen Informatics"/>
            <person name="Doyle S."/>
        </authorList>
    </citation>
    <scope>NUCLEOTIDE SEQUENCE [LARGE SCALE GENOMIC DNA]</scope>
    <source>
        <strain evidence="2 3">NCTC10698</strain>
    </source>
</reference>
<dbReference type="EMBL" id="UFXL01000001">
    <property type="protein sequence ID" value="SUY75228.1"/>
    <property type="molecule type" value="Genomic_DNA"/>
</dbReference>
<evidence type="ECO:0000313" key="2">
    <source>
        <dbReference type="EMBL" id="SUY75228.1"/>
    </source>
</evidence>
<proteinExistence type="predicted"/>
<feature type="compositionally biased region" description="Low complexity" evidence="1">
    <location>
        <begin position="77"/>
        <end position="92"/>
    </location>
</feature>
<protein>
    <submittedName>
        <fullName evidence="2">Protein of uncharacterized function (DUF2917)</fullName>
    </submittedName>
</protein>
<dbReference type="Pfam" id="PF11142">
    <property type="entry name" value="DUF2917"/>
    <property type="match status" value="1"/>
</dbReference>
<evidence type="ECO:0000313" key="3">
    <source>
        <dbReference type="Proteomes" id="UP000255070"/>
    </source>
</evidence>
<organism evidence="2 3">
    <name type="scientific">Comamonas testosteroni</name>
    <name type="common">Pseudomonas testosteroni</name>
    <dbReference type="NCBI Taxonomy" id="285"/>
    <lineage>
        <taxon>Bacteria</taxon>
        <taxon>Pseudomonadati</taxon>
        <taxon>Pseudomonadota</taxon>
        <taxon>Betaproteobacteria</taxon>
        <taxon>Burkholderiales</taxon>
        <taxon>Comamonadaceae</taxon>
        <taxon>Comamonas</taxon>
    </lineage>
</organism>
<comment type="caution">
    <text evidence="2">The sequence shown here is derived from an EMBL/GenBank/DDBJ whole genome shotgun (WGS) entry which is preliminary data.</text>
</comment>
<gene>
    <name evidence="2" type="ORF">NCTC10698_01019</name>
</gene>
<dbReference type="Proteomes" id="UP000255070">
    <property type="component" value="Unassembled WGS sequence"/>
</dbReference>
<evidence type="ECO:0000256" key="1">
    <source>
        <dbReference type="SAM" id="MobiDB-lite"/>
    </source>
</evidence>
<feature type="compositionally biased region" description="Polar residues" evidence="1">
    <location>
        <begin position="60"/>
        <end position="75"/>
    </location>
</feature>